<gene>
    <name evidence="1" type="ORF">GPL21_36410</name>
</gene>
<keyword evidence="2" id="KW-1185">Reference proteome</keyword>
<protein>
    <submittedName>
        <fullName evidence="1">Uncharacterized protein</fullName>
    </submittedName>
</protein>
<comment type="caution">
    <text evidence="1">The sequence shown here is derived from an EMBL/GenBank/DDBJ whole genome shotgun (WGS) entry which is preliminary data.</text>
</comment>
<dbReference type="AlphaFoldDB" id="A0A844SU15"/>
<name>A0A844SU15_9BRAD</name>
<dbReference type="EMBL" id="WQNF01000045">
    <property type="protein sequence ID" value="MVT70553.1"/>
    <property type="molecule type" value="Genomic_DNA"/>
</dbReference>
<reference evidence="1 2" key="1">
    <citation type="submission" date="2019-12" db="EMBL/GenBank/DDBJ databases">
        <title>Draft genome sequences Bradyrhizobium cajani AMBPC1010, Bradyrhizobium pachyrhizi AMBPC1040 and Bradyrhizobium yuanmingense ALSPC3051, three plant growth promoting strains isolated from nodules of Cajanus cajan L. in Dominican Republic.</title>
        <authorList>
            <person name="Flores-Felix J.D."/>
            <person name="Araujo J."/>
            <person name="Diaz-Alcantara C."/>
            <person name="Gonzalez-Andres F."/>
            <person name="Velazquez E."/>
        </authorList>
    </citation>
    <scope>NUCLEOTIDE SEQUENCE [LARGE SCALE GENOMIC DNA]</scope>
    <source>
        <strain evidence="1 2">1040</strain>
    </source>
</reference>
<sequence length="129" mass="14140">MPKKFKPIPAVPFDVLIKGHEAINEDREELGPGDPSISLIRALHKEQTPDVIIAIDYRLRALAKFISAGQGKPWTYAITEENGHMVNEALFKAAARAPLFTAKTVGDVAFNPDEFIKIALEESEADGQA</sequence>
<proteinExistence type="predicted"/>
<evidence type="ECO:0000313" key="1">
    <source>
        <dbReference type="EMBL" id="MVT70553.1"/>
    </source>
</evidence>
<evidence type="ECO:0000313" key="2">
    <source>
        <dbReference type="Proteomes" id="UP000436468"/>
    </source>
</evidence>
<dbReference type="Proteomes" id="UP000436468">
    <property type="component" value="Unassembled WGS sequence"/>
</dbReference>
<dbReference type="RefSeq" id="WP_095736119.1">
    <property type="nucleotide sequence ID" value="NZ_WQNF01000045.1"/>
</dbReference>
<accession>A0A844SU15</accession>
<organism evidence="1 2">
    <name type="scientific">Bradyrhizobium pachyrhizi</name>
    <dbReference type="NCBI Taxonomy" id="280333"/>
    <lineage>
        <taxon>Bacteria</taxon>
        <taxon>Pseudomonadati</taxon>
        <taxon>Pseudomonadota</taxon>
        <taxon>Alphaproteobacteria</taxon>
        <taxon>Hyphomicrobiales</taxon>
        <taxon>Nitrobacteraceae</taxon>
        <taxon>Bradyrhizobium</taxon>
    </lineage>
</organism>